<evidence type="ECO:0000313" key="3">
    <source>
        <dbReference type="Proteomes" id="UP000265520"/>
    </source>
</evidence>
<dbReference type="EMBL" id="LXQA010029846">
    <property type="protein sequence ID" value="MCH95448.1"/>
    <property type="molecule type" value="Genomic_DNA"/>
</dbReference>
<protein>
    <submittedName>
        <fullName evidence="2">Uncharacterized protein</fullName>
    </submittedName>
</protein>
<evidence type="ECO:0000256" key="1">
    <source>
        <dbReference type="SAM" id="MobiDB-lite"/>
    </source>
</evidence>
<sequence>SERSSGEPNDDGPCPADNNSTFSDTVVLGSEEGTDRDLCVAEADGTNEEFCEERREGLVVGDGHILEGNPFLALTWLDGEVLGEDQERVVEKSLSAQRSGKRLVKTGTRVLGDVVKKGEGDVAMISNEESFGLTCCWAAEKEQGLEGDKALFFKGKGIIEVFGDVAMKDRELFRGCASRSVIGPNGPLNSEFQYVKLLKNKEVAQLEEDYNKEIALEKTCAFDQHKKK</sequence>
<keyword evidence="3" id="KW-1185">Reference proteome</keyword>
<dbReference type="Proteomes" id="UP000265520">
    <property type="component" value="Unassembled WGS sequence"/>
</dbReference>
<organism evidence="2 3">
    <name type="scientific">Trifolium medium</name>
    <dbReference type="NCBI Taxonomy" id="97028"/>
    <lineage>
        <taxon>Eukaryota</taxon>
        <taxon>Viridiplantae</taxon>
        <taxon>Streptophyta</taxon>
        <taxon>Embryophyta</taxon>
        <taxon>Tracheophyta</taxon>
        <taxon>Spermatophyta</taxon>
        <taxon>Magnoliopsida</taxon>
        <taxon>eudicotyledons</taxon>
        <taxon>Gunneridae</taxon>
        <taxon>Pentapetalae</taxon>
        <taxon>rosids</taxon>
        <taxon>fabids</taxon>
        <taxon>Fabales</taxon>
        <taxon>Fabaceae</taxon>
        <taxon>Papilionoideae</taxon>
        <taxon>50 kb inversion clade</taxon>
        <taxon>NPAAA clade</taxon>
        <taxon>Hologalegina</taxon>
        <taxon>IRL clade</taxon>
        <taxon>Trifolieae</taxon>
        <taxon>Trifolium</taxon>
    </lineage>
</organism>
<comment type="caution">
    <text evidence="2">The sequence shown here is derived from an EMBL/GenBank/DDBJ whole genome shotgun (WGS) entry which is preliminary data.</text>
</comment>
<name>A0A392N8W0_9FABA</name>
<evidence type="ECO:0000313" key="2">
    <source>
        <dbReference type="EMBL" id="MCH95448.1"/>
    </source>
</evidence>
<feature type="non-terminal residue" evidence="2">
    <location>
        <position position="1"/>
    </location>
</feature>
<accession>A0A392N8W0</accession>
<reference evidence="2 3" key="1">
    <citation type="journal article" date="2018" name="Front. Plant Sci.">
        <title>Red Clover (Trifolium pratense) and Zigzag Clover (T. medium) - A Picture of Genomic Similarities and Differences.</title>
        <authorList>
            <person name="Dluhosova J."/>
            <person name="Istvanek J."/>
            <person name="Nedelnik J."/>
            <person name="Repkova J."/>
        </authorList>
    </citation>
    <scope>NUCLEOTIDE SEQUENCE [LARGE SCALE GENOMIC DNA]</scope>
    <source>
        <strain evidence="3">cv. 10/8</strain>
        <tissue evidence="2">Leaf</tissue>
    </source>
</reference>
<proteinExistence type="predicted"/>
<feature type="region of interest" description="Disordered" evidence="1">
    <location>
        <begin position="1"/>
        <end position="28"/>
    </location>
</feature>
<dbReference type="AlphaFoldDB" id="A0A392N8W0"/>